<keyword evidence="3" id="KW-1185">Reference proteome</keyword>
<accession>A0A927FUG0</accession>
<evidence type="ECO:0000313" key="3">
    <source>
        <dbReference type="Proteomes" id="UP000654108"/>
    </source>
</evidence>
<organism evidence="2 3">
    <name type="scientific">Devosia oryzisoli</name>
    <dbReference type="NCBI Taxonomy" id="2774138"/>
    <lineage>
        <taxon>Bacteria</taxon>
        <taxon>Pseudomonadati</taxon>
        <taxon>Pseudomonadota</taxon>
        <taxon>Alphaproteobacteria</taxon>
        <taxon>Hyphomicrobiales</taxon>
        <taxon>Devosiaceae</taxon>
        <taxon>Devosia</taxon>
    </lineage>
</organism>
<gene>
    <name evidence="2" type="ORF">IC608_08820</name>
</gene>
<dbReference type="AlphaFoldDB" id="A0A927FUG0"/>
<dbReference type="Proteomes" id="UP000654108">
    <property type="component" value="Unassembled WGS sequence"/>
</dbReference>
<evidence type="ECO:0000256" key="1">
    <source>
        <dbReference type="SAM" id="MobiDB-lite"/>
    </source>
</evidence>
<comment type="caution">
    <text evidence="2">The sequence shown here is derived from an EMBL/GenBank/DDBJ whole genome shotgun (WGS) entry which is preliminary data.</text>
</comment>
<name>A0A927FUG0_9HYPH</name>
<feature type="region of interest" description="Disordered" evidence="1">
    <location>
        <begin position="29"/>
        <end position="51"/>
    </location>
</feature>
<evidence type="ECO:0000313" key="2">
    <source>
        <dbReference type="EMBL" id="MBD8065577.1"/>
    </source>
</evidence>
<proteinExistence type="predicted"/>
<sequence length="51" mass="5139">MMDPVETALIVLLVLAGVVTIVYAGLRPVPSSKPAVADPAEGQPADPGKAL</sequence>
<dbReference type="RefSeq" id="WP_210316279.1">
    <property type="nucleotide sequence ID" value="NZ_JACYFU010000002.1"/>
</dbReference>
<protein>
    <submittedName>
        <fullName evidence="2">Uncharacterized protein</fullName>
    </submittedName>
</protein>
<dbReference type="EMBL" id="JACYFU010000002">
    <property type="protein sequence ID" value="MBD8065577.1"/>
    <property type="molecule type" value="Genomic_DNA"/>
</dbReference>
<reference evidence="2" key="1">
    <citation type="submission" date="2020-09" db="EMBL/GenBank/DDBJ databases">
        <title>Genome seq and assembly of Devosia sp.</title>
        <authorList>
            <person name="Chhetri G."/>
        </authorList>
    </citation>
    <scope>NUCLEOTIDE SEQUENCE</scope>
    <source>
        <strain evidence="2">PTR5</strain>
    </source>
</reference>